<dbReference type="Gene3D" id="3.40.250.10">
    <property type="entry name" value="Rhodanese-like domain"/>
    <property type="match status" value="1"/>
</dbReference>
<accession>F2JRU4</accession>
<dbReference type="InterPro" id="IPR001763">
    <property type="entry name" value="Rhodanese-like_dom"/>
</dbReference>
<reference evidence="2 3" key="1">
    <citation type="journal article" date="2011" name="J. Bacteriol.">
        <title>Complete genome sequence of the cellulose-degrading bacterium Cellulosilyticum lentocellum.</title>
        <authorList>
            <consortium name="US DOE Joint Genome Institute"/>
            <person name="Miller D.A."/>
            <person name="Suen G."/>
            <person name="Bruce D."/>
            <person name="Copeland A."/>
            <person name="Cheng J.F."/>
            <person name="Detter C."/>
            <person name="Goodwin L.A."/>
            <person name="Han C.S."/>
            <person name="Hauser L.J."/>
            <person name="Land M.L."/>
            <person name="Lapidus A."/>
            <person name="Lucas S."/>
            <person name="Meincke L."/>
            <person name="Pitluck S."/>
            <person name="Tapia R."/>
            <person name="Teshima H."/>
            <person name="Woyke T."/>
            <person name="Fox B.G."/>
            <person name="Angert E.R."/>
            <person name="Currie C.R."/>
        </authorList>
    </citation>
    <scope>NUCLEOTIDE SEQUENCE [LARGE SCALE GENOMIC DNA]</scope>
    <source>
        <strain evidence="3">ATCC 49066 / DSM 5427 / NCIMB 11756 / RHM5</strain>
    </source>
</reference>
<dbReference type="CDD" id="cd00158">
    <property type="entry name" value="RHOD"/>
    <property type="match status" value="1"/>
</dbReference>
<organism evidence="2 3">
    <name type="scientific">Cellulosilyticum lentocellum (strain ATCC 49066 / DSM 5427 / NCIMB 11756 / RHM5)</name>
    <name type="common">Clostridium lentocellum</name>
    <dbReference type="NCBI Taxonomy" id="642492"/>
    <lineage>
        <taxon>Bacteria</taxon>
        <taxon>Bacillati</taxon>
        <taxon>Bacillota</taxon>
        <taxon>Clostridia</taxon>
        <taxon>Lachnospirales</taxon>
        <taxon>Cellulosilyticaceae</taxon>
        <taxon>Cellulosilyticum</taxon>
    </lineage>
</organism>
<dbReference type="KEGG" id="cle:Clole_3437"/>
<dbReference type="SMART" id="SM00450">
    <property type="entry name" value="RHOD"/>
    <property type="match status" value="1"/>
</dbReference>
<gene>
    <name evidence="2" type="ordered locus">Clole_3437</name>
</gene>
<dbReference type="PANTHER" id="PTHR43031">
    <property type="entry name" value="FAD-DEPENDENT OXIDOREDUCTASE"/>
    <property type="match status" value="1"/>
</dbReference>
<evidence type="ECO:0000313" key="3">
    <source>
        <dbReference type="Proteomes" id="UP000008467"/>
    </source>
</evidence>
<evidence type="ECO:0000259" key="1">
    <source>
        <dbReference type="PROSITE" id="PS50206"/>
    </source>
</evidence>
<keyword evidence="3" id="KW-1185">Reference proteome</keyword>
<dbReference type="AlphaFoldDB" id="F2JRU4"/>
<dbReference type="STRING" id="642492.Clole_3437"/>
<name>F2JRU4_CELLD</name>
<dbReference type="SUPFAM" id="SSF52821">
    <property type="entry name" value="Rhodanese/Cell cycle control phosphatase"/>
    <property type="match status" value="1"/>
</dbReference>
<dbReference type="eggNOG" id="COG0607">
    <property type="taxonomic scope" value="Bacteria"/>
</dbReference>
<dbReference type="EMBL" id="CP002582">
    <property type="protein sequence ID" value="ADZ85124.1"/>
    <property type="molecule type" value="Genomic_DNA"/>
</dbReference>
<dbReference type="Proteomes" id="UP000008467">
    <property type="component" value="Chromosome"/>
</dbReference>
<feature type="domain" description="Rhodanese" evidence="1">
    <location>
        <begin position="21"/>
        <end position="107"/>
    </location>
</feature>
<dbReference type="PANTHER" id="PTHR43031:SF1">
    <property type="entry name" value="PYRIDINE NUCLEOTIDE-DISULPHIDE OXIDOREDUCTASE"/>
    <property type="match status" value="1"/>
</dbReference>
<dbReference type="HOGENOM" id="CLU_089574_13_2_9"/>
<dbReference type="PROSITE" id="PS50206">
    <property type="entry name" value="RHODANESE_3"/>
    <property type="match status" value="1"/>
</dbReference>
<dbReference type="InterPro" id="IPR036873">
    <property type="entry name" value="Rhodanese-like_dom_sf"/>
</dbReference>
<dbReference type="Pfam" id="PF00581">
    <property type="entry name" value="Rhodanese"/>
    <property type="match status" value="1"/>
</dbReference>
<dbReference type="RefSeq" id="WP_013658400.1">
    <property type="nucleotide sequence ID" value="NC_015275.1"/>
</dbReference>
<sequence>MNEMINVHRISMEAAKKNLDINKSIVLLDVRPKMEYAEGHIEGAINMPLDQLEGVVEERISKKNQTIYLYCRSGIRTLTAGDILLNLGYTSIYDVGGIIYWPYKIVK</sequence>
<proteinExistence type="predicted"/>
<protein>
    <submittedName>
        <fullName evidence="2">Rhodanese-like protein</fullName>
    </submittedName>
</protein>
<dbReference type="InterPro" id="IPR050229">
    <property type="entry name" value="GlpE_sulfurtransferase"/>
</dbReference>
<evidence type="ECO:0000313" key="2">
    <source>
        <dbReference type="EMBL" id="ADZ85124.1"/>
    </source>
</evidence>